<accession>A0A8J8P9G8</accession>
<feature type="compositionally biased region" description="Low complexity" evidence="1">
    <location>
        <begin position="45"/>
        <end position="85"/>
    </location>
</feature>
<proteinExistence type="predicted"/>
<name>A0A8J8P9G8_9EURY</name>
<dbReference type="RefSeq" id="WP_142979767.1">
    <property type="nucleotide sequence ID" value="NZ_RKLU01000003.1"/>
</dbReference>
<keyword evidence="3" id="KW-1185">Reference proteome</keyword>
<feature type="region of interest" description="Disordered" evidence="1">
    <location>
        <begin position="146"/>
        <end position="168"/>
    </location>
</feature>
<dbReference type="AlphaFoldDB" id="A0A8J8P9G8"/>
<comment type="caution">
    <text evidence="2">The sequence shown here is derived from an EMBL/GenBank/DDBJ whole genome shotgun (WGS) entry which is preliminary data.</text>
</comment>
<dbReference type="Proteomes" id="UP000705823">
    <property type="component" value="Unassembled WGS sequence"/>
</dbReference>
<organism evidence="2 3">
    <name type="scientific">Halonotius terrestris</name>
    <dbReference type="NCBI Taxonomy" id="2487750"/>
    <lineage>
        <taxon>Archaea</taxon>
        <taxon>Methanobacteriati</taxon>
        <taxon>Methanobacteriota</taxon>
        <taxon>Stenosarchaea group</taxon>
        <taxon>Halobacteria</taxon>
        <taxon>Halobacteriales</taxon>
        <taxon>Haloferacaceae</taxon>
        <taxon>Halonotius</taxon>
    </lineage>
</organism>
<protein>
    <submittedName>
        <fullName evidence="2">Uncharacterized protein</fullName>
    </submittedName>
</protein>
<gene>
    <name evidence="2" type="ORF">EGH24_08735</name>
</gene>
<evidence type="ECO:0000313" key="3">
    <source>
        <dbReference type="Proteomes" id="UP000705823"/>
    </source>
</evidence>
<feature type="compositionally biased region" description="Low complexity" evidence="1">
    <location>
        <begin position="13"/>
        <end position="30"/>
    </location>
</feature>
<dbReference type="OrthoDB" id="343092at2157"/>
<evidence type="ECO:0000313" key="2">
    <source>
        <dbReference type="EMBL" id="TQQ81206.1"/>
    </source>
</evidence>
<sequence>MNATTSQPTENWAGDPATTDDTAQTPDTPDSLAASLATAERASNTDATTETATETTTESATETTSSIETTGTATTTTETAETTETTTHDGSSASAPTDEVSIPTRLPDPETTIYRDTTTVIRLLQTETMDETVEIRLYRSDDEAVDHIEPDDGTATDGGRSGDSGIAALPEPTRQRFKTAVDAAAERFDLTRQETGRCRERRPHGAKGVLEFAARLTDR</sequence>
<reference evidence="2" key="1">
    <citation type="submission" date="2019-02" db="EMBL/GenBank/DDBJ databases">
        <title>Halonotius sp. a new haloarchaeum isolated from saline soil.</title>
        <authorList>
            <person name="Duran-Viseras A."/>
            <person name="Sanchez-Porro C."/>
            <person name="Ventosa A."/>
        </authorList>
    </citation>
    <scope>NUCLEOTIDE SEQUENCE</scope>
    <source>
        <strain evidence="2">F15B</strain>
    </source>
</reference>
<feature type="region of interest" description="Disordered" evidence="1">
    <location>
        <begin position="1"/>
        <end position="113"/>
    </location>
</feature>
<feature type="compositionally biased region" description="Polar residues" evidence="1">
    <location>
        <begin position="1"/>
        <end position="10"/>
    </location>
</feature>
<dbReference type="EMBL" id="RKLU01000003">
    <property type="protein sequence ID" value="TQQ81206.1"/>
    <property type="molecule type" value="Genomic_DNA"/>
</dbReference>
<evidence type="ECO:0000256" key="1">
    <source>
        <dbReference type="SAM" id="MobiDB-lite"/>
    </source>
</evidence>